<dbReference type="Proteomes" id="UP000291832">
    <property type="component" value="Unassembled WGS sequence"/>
</dbReference>
<keyword evidence="4" id="KW-1185">Reference proteome</keyword>
<organism evidence="3 4">
    <name type="scientific">Leucobacter luti</name>
    <dbReference type="NCBI Taxonomy" id="340320"/>
    <lineage>
        <taxon>Bacteria</taxon>
        <taxon>Bacillati</taxon>
        <taxon>Actinomycetota</taxon>
        <taxon>Actinomycetes</taxon>
        <taxon>Micrococcales</taxon>
        <taxon>Microbacteriaceae</taxon>
        <taxon>Leucobacter</taxon>
    </lineage>
</organism>
<dbReference type="AlphaFoldDB" id="A0A4Q7TU38"/>
<dbReference type="EMBL" id="SHKI01000005">
    <property type="protein sequence ID" value="RZT64465.1"/>
    <property type="molecule type" value="Genomic_DNA"/>
</dbReference>
<feature type="region of interest" description="Disordered" evidence="1">
    <location>
        <begin position="1"/>
        <end position="36"/>
    </location>
</feature>
<name>A0A4Q7TU38_9MICO</name>
<reference evidence="3 4" key="1">
    <citation type="journal article" date="2015" name="Stand. Genomic Sci.">
        <title>Genomic Encyclopedia of Bacterial and Archaeal Type Strains, Phase III: the genomes of soil and plant-associated and newly described type strains.</title>
        <authorList>
            <person name="Whitman W.B."/>
            <person name="Woyke T."/>
            <person name="Klenk H.P."/>
            <person name="Zhou Y."/>
            <person name="Lilburn T.G."/>
            <person name="Beck B.J."/>
            <person name="De Vos P."/>
            <person name="Vandamme P."/>
            <person name="Eisen J.A."/>
            <person name="Garrity G."/>
            <person name="Hugenholtz P."/>
            <person name="Kyrpides N.C."/>
        </authorList>
    </citation>
    <scope>NUCLEOTIDE SEQUENCE [LARGE SCALE GENOMIC DNA]</scope>
    <source>
        <strain evidence="3 4">RF6</strain>
    </source>
</reference>
<protein>
    <submittedName>
        <fullName evidence="3">Type III secretion system (T3SS) SseB-like protein</fullName>
    </submittedName>
</protein>
<evidence type="ECO:0000313" key="4">
    <source>
        <dbReference type="Proteomes" id="UP000291832"/>
    </source>
</evidence>
<dbReference type="InterPro" id="IPR009839">
    <property type="entry name" value="SseB_N"/>
</dbReference>
<evidence type="ECO:0000256" key="1">
    <source>
        <dbReference type="SAM" id="MobiDB-lite"/>
    </source>
</evidence>
<accession>A0A4Q7TU38</accession>
<proteinExistence type="predicted"/>
<sequence>MAIKKLPSTGDVPRSTGVPESLVPGGPADSAGFPWEGRTFDHHGTAFADDDGATPVLVAAAVAELRAAAAAAAAATDAAAHWAAVADIAAAHGRVIAELGAARVLVPMLAEAGDLGVTPEGKTVEKTQELSIVTVAAPDGRRVLPVFSSVTTLASWHESARPIPVPATQAALAAVQELTDLIILDAATPELEYGIRRPALRALALGEAYVPGWADDEVLAAFRAAVATEAAVADLWLSPGDPEGRLLAPEVDVNLKLAPGLDRAALGELLERAQAGWAASAVIAERVDSMRVRPVAAPRGA</sequence>
<comment type="caution">
    <text evidence="3">The sequence shown here is derived from an EMBL/GenBank/DDBJ whole genome shotgun (WGS) entry which is preliminary data.</text>
</comment>
<dbReference type="RefSeq" id="WP_130454081.1">
    <property type="nucleotide sequence ID" value="NZ_QYAG01000001.1"/>
</dbReference>
<feature type="domain" description="SseB protein N-terminal" evidence="2">
    <location>
        <begin position="83"/>
        <end position="189"/>
    </location>
</feature>
<gene>
    <name evidence="3" type="ORF">EV139_1882</name>
</gene>
<evidence type="ECO:0000259" key="2">
    <source>
        <dbReference type="Pfam" id="PF07179"/>
    </source>
</evidence>
<dbReference type="Pfam" id="PF07179">
    <property type="entry name" value="SseB"/>
    <property type="match status" value="1"/>
</dbReference>
<evidence type="ECO:0000313" key="3">
    <source>
        <dbReference type="EMBL" id="RZT64465.1"/>
    </source>
</evidence>
<dbReference type="OrthoDB" id="5188303at2"/>